<dbReference type="EMBL" id="KQ090393">
    <property type="protein sequence ID" value="KMS96307.1"/>
    <property type="molecule type" value="Genomic_DNA"/>
</dbReference>
<gene>
    <name evidence="1" type="ORF">BVRB_000200</name>
</gene>
<dbReference type="PANTHER" id="PTHR33148">
    <property type="entry name" value="PLASTID MOVEMENT IMPAIRED PROTEIN-RELATED"/>
    <property type="match status" value="1"/>
</dbReference>
<dbReference type="OrthoDB" id="1908589at2759"/>
<dbReference type="OMA" id="NCETSCH"/>
<dbReference type="Pfam" id="PF14009">
    <property type="entry name" value="PADRE"/>
    <property type="match status" value="1"/>
</dbReference>
<sequence length="136" mass="15680">MGNLFASCAVRVSKEDEMLQVMKVNDGKILEFRTHMKVKDLLMNYPNFYVGLFKEATQPLPLEYKLKLGKIYYLLPCFNVTILEPTNVEYVSSSSDHIPKPKNGVVRIKIIITKQQLRQILSTHLHRLKAVAEETE</sequence>
<organism evidence="1 2">
    <name type="scientific">Beta vulgaris subsp. vulgaris</name>
    <name type="common">Beet</name>
    <dbReference type="NCBI Taxonomy" id="3555"/>
    <lineage>
        <taxon>Eukaryota</taxon>
        <taxon>Viridiplantae</taxon>
        <taxon>Streptophyta</taxon>
        <taxon>Embryophyta</taxon>
        <taxon>Tracheophyta</taxon>
        <taxon>Spermatophyta</taxon>
        <taxon>Magnoliopsida</taxon>
        <taxon>eudicotyledons</taxon>
        <taxon>Gunneridae</taxon>
        <taxon>Pentapetalae</taxon>
        <taxon>Caryophyllales</taxon>
        <taxon>Chenopodiaceae</taxon>
        <taxon>Betoideae</taxon>
        <taxon>Beta</taxon>
    </lineage>
</organism>
<dbReference type="PANTHER" id="PTHR33148:SF46">
    <property type="entry name" value="EMB|CAB85509.1"/>
    <property type="match status" value="1"/>
</dbReference>
<reference evidence="1 2" key="1">
    <citation type="journal article" date="2014" name="Nature">
        <title>The genome of the recently domesticated crop plant sugar beet (Beta vulgaris).</title>
        <authorList>
            <person name="Dohm J.C."/>
            <person name="Minoche A.E."/>
            <person name="Holtgrawe D."/>
            <person name="Capella-Gutierrez S."/>
            <person name="Zakrzewski F."/>
            <person name="Tafer H."/>
            <person name="Rupp O."/>
            <person name="Sorensen T.R."/>
            <person name="Stracke R."/>
            <person name="Reinhardt R."/>
            <person name="Goesmann A."/>
            <person name="Kraft T."/>
            <person name="Schulz B."/>
            <person name="Stadler P.F."/>
            <person name="Schmidt T."/>
            <person name="Gabaldon T."/>
            <person name="Lehrach H."/>
            <person name="Weisshaar B."/>
            <person name="Himmelbauer H."/>
        </authorList>
    </citation>
    <scope>NUCLEOTIDE SEQUENCE [LARGE SCALE GENOMIC DNA]</scope>
    <source>
        <tissue evidence="1">Taproot</tissue>
    </source>
</reference>
<protein>
    <submittedName>
        <fullName evidence="1">Uncharacterized protein</fullName>
    </submittedName>
</protein>
<keyword evidence="2" id="KW-1185">Reference proteome</keyword>
<evidence type="ECO:0000313" key="2">
    <source>
        <dbReference type="Proteomes" id="UP000035740"/>
    </source>
</evidence>
<name>A0A0J8B8Z2_BETVV</name>
<accession>A0A0J8B8Z2</accession>
<dbReference type="Gramene" id="KMS96307">
    <property type="protein sequence ID" value="KMS96307"/>
    <property type="gene ID" value="BVRB_000200"/>
</dbReference>
<dbReference type="InterPro" id="IPR025322">
    <property type="entry name" value="PADRE_dom"/>
</dbReference>
<proteinExistence type="predicted"/>
<evidence type="ECO:0000313" key="1">
    <source>
        <dbReference type="EMBL" id="KMS96307.1"/>
    </source>
</evidence>
<dbReference type="Proteomes" id="UP000035740">
    <property type="component" value="Unassembled WGS sequence"/>
</dbReference>
<dbReference type="AlphaFoldDB" id="A0A0J8B8Z2"/>